<name>A0A0F9DB81_9ZZZZ</name>
<feature type="transmembrane region" description="Helical" evidence="2">
    <location>
        <begin position="54"/>
        <end position="78"/>
    </location>
</feature>
<sequence length="112" mass="12842">MEEKEEKEIKKEEEVKALEKLKTTVQGLSEHLEKLRSEYVELFKKPRKFIWMNLFLGIVRGVGIFIGMAVLGALLVYIGTMILKKGETLPIIGEFFARINQVMDQVLKTSGK</sequence>
<evidence type="ECO:0000313" key="3">
    <source>
        <dbReference type="EMBL" id="KKL58914.1"/>
    </source>
</evidence>
<organism evidence="3">
    <name type="scientific">marine sediment metagenome</name>
    <dbReference type="NCBI Taxonomy" id="412755"/>
    <lineage>
        <taxon>unclassified sequences</taxon>
        <taxon>metagenomes</taxon>
        <taxon>ecological metagenomes</taxon>
    </lineage>
</organism>
<evidence type="ECO:0000256" key="2">
    <source>
        <dbReference type="SAM" id="Phobius"/>
    </source>
</evidence>
<keyword evidence="2" id="KW-0472">Membrane</keyword>
<reference evidence="3" key="1">
    <citation type="journal article" date="2015" name="Nature">
        <title>Complex archaea that bridge the gap between prokaryotes and eukaryotes.</title>
        <authorList>
            <person name="Spang A."/>
            <person name="Saw J.H."/>
            <person name="Jorgensen S.L."/>
            <person name="Zaremba-Niedzwiedzka K."/>
            <person name="Martijn J."/>
            <person name="Lind A.E."/>
            <person name="van Eijk R."/>
            <person name="Schleper C."/>
            <person name="Guy L."/>
            <person name="Ettema T.J."/>
        </authorList>
    </citation>
    <scope>NUCLEOTIDE SEQUENCE</scope>
</reference>
<dbReference type="EMBL" id="LAZR01029660">
    <property type="protein sequence ID" value="KKL58914.1"/>
    <property type="molecule type" value="Genomic_DNA"/>
</dbReference>
<gene>
    <name evidence="3" type="ORF">LCGC14_2220590</name>
</gene>
<dbReference type="AlphaFoldDB" id="A0A0F9DB81"/>
<dbReference type="Pfam" id="PF18910">
    <property type="entry name" value="DUF5665"/>
    <property type="match status" value="1"/>
</dbReference>
<keyword evidence="2" id="KW-0812">Transmembrane</keyword>
<dbReference type="InterPro" id="IPR043723">
    <property type="entry name" value="DUF5665"/>
</dbReference>
<evidence type="ECO:0000256" key="1">
    <source>
        <dbReference type="SAM" id="Coils"/>
    </source>
</evidence>
<keyword evidence="2" id="KW-1133">Transmembrane helix</keyword>
<protein>
    <submittedName>
        <fullName evidence="3">Uncharacterized protein</fullName>
    </submittedName>
</protein>
<feature type="coiled-coil region" evidence="1">
    <location>
        <begin position="1"/>
        <end position="45"/>
    </location>
</feature>
<proteinExistence type="predicted"/>
<keyword evidence="1" id="KW-0175">Coiled coil</keyword>
<accession>A0A0F9DB81</accession>
<comment type="caution">
    <text evidence="3">The sequence shown here is derived from an EMBL/GenBank/DDBJ whole genome shotgun (WGS) entry which is preliminary data.</text>
</comment>